<evidence type="ECO:0000256" key="7">
    <source>
        <dbReference type="SAM" id="Phobius"/>
    </source>
</evidence>
<feature type="compositionally biased region" description="Basic and acidic residues" evidence="6">
    <location>
        <begin position="22"/>
        <end position="45"/>
    </location>
</feature>
<evidence type="ECO:0000256" key="5">
    <source>
        <dbReference type="ARBA" id="ARBA00023136"/>
    </source>
</evidence>
<dbReference type="PANTHER" id="PTHR28556:SF6">
    <property type="entry name" value="TRANSMEMBRANE PROTEIN 106A"/>
    <property type="match status" value="1"/>
</dbReference>
<dbReference type="AlphaFoldDB" id="A0ABD0XL44"/>
<evidence type="ECO:0000313" key="11">
    <source>
        <dbReference type="Proteomes" id="UP001557470"/>
    </source>
</evidence>
<gene>
    <name evidence="10" type="ORF">UPYG_G00100970</name>
</gene>
<evidence type="ECO:0000259" key="9">
    <source>
        <dbReference type="Pfam" id="PF21002"/>
    </source>
</evidence>
<dbReference type="EMBL" id="JAGEUA010000003">
    <property type="protein sequence ID" value="KAL0992921.1"/>
    <property type="molecule type" value="Genomic_DNA"/>
</dbReference>
<evidence type="ECO:0000256" key="1">
    <source>
        <dbReference type="ARBA" id="ARBA00004308"/>
    </source>
</evidence>
<feature type="domain" description="Transmembrane protein 106 C-terminal" evidence="8">
    <location>
        <begin position="109"/>
        <end position="245"/>
    </location>
</feature>
<evidence type="ECO:0000256" key="3">
    <source>
        <dbReference type="ARBA" id="ARBA00022692"/>
    </source>
</evidence>
<evidence type="ECO:0000256" key="6">
    <source>
        <dbReference type="SAM" id="MobiDB-lite"/>
    </source>
</evidence>
<feature type="domain" description="Transmembrane protein 106 N-terminal" evidence="9">
    <location>
        <begin position="8"/>
        <end position="86"/>
    </location>
</feature>
<sequence length="254" mass="28548">MGNFSDRKIIPHKTGMGAGSTKHSEDDRQAFIHQSDTRKRSSRKFSEDTLDCPTCQGTGRIPRGQESQLVAVIPCSDQRLKPRHTKLYVSISVVLCLLVSSLVLFFLFPRSVVLLPVAVKSVSVNFTPDSVLMNVTNILRMINDNFFTVQAYNLTVQALFYKTVVGTANIRNVTTVLPRSNRTFDFEVLVKLEDEGLNNYCKDTGIKIHVLFVNLQMSMTVYYMAHFEQLSLDTFEYIDCGANTTTPHSINPAP</sequence>
<dbReference type="PANTHER" id="PTHR28556">
    <property type="entry name" value="TRANSMEMBRANE PROTEIN 106B"/>
    <property type="match status" value="1"/>
</dbReference>
<comment type="caution">
    <text evidence="10">The sequence shown here is derived from an EMBL/GenBank/DDBJ whole genome shotgun (WGS) entry which is preliminary data.</text>
</comment>
<comment type="similarity">
    <text evidence="2">Belongs to the TMEM106 family.</text>
</comment>
<dbReference type="InterPro" id="IPR048509">
    <property type="entry name" value="TMEM106_C"/>
</dbReference>
<dbReference type="GO" id="GO:0012505">
    <property type="term" value="C:endomembrane system"/>
    <property type="evidence" value="ECO:0007669"/>
    <property type="project" value="UniProtKB-SubCell"/>
</dbReference>
<evidence type="ECO:0000313" key="10">
    <source>
        <dbReference type="EMBL" id="KAL0992921.1"/>
    </source>
</evidence>
<organism evidence="10 11">
    <name type="scientific">Umbra pygmaea</name>
    <name type="common">Eastern mudminnow</name>
    <dbReference type="NCBI Taxonomy" id="75934"/>
    <lineage>
        <taxon>Eukaryota</taxon>
        <taxon>Metazoa</taxon>
        <taxon>Chordata</taxon>
        <taxon>Craniata</taxon>
        <taxon>Vertebrata</taxon>
        <taxon>Euteleostomi</taxon>
        <taxon>Actinopterygii</taxon>
        <taxon>Neopterygii</taxon>
        <taxon>Teleostei</taxon>
        <taxon>Protacanthopterygii</taxon>
        <taxon>Esociformes</taxon>
        <taxon>Umbridae</taxon>
        <taxon>Umbra</taxon>
    </lineage>
</organism>
<proteinExistence type="inferred from homology"/>
<dbReference type="InterPro" id="IPR009790">
    <property type="entry name" value="TMEM106"/>
</dbReference>
<reference evidence="10 11" key="1">
    <citation type="submission" date="2024-06" db="EMBL/GenBank/DDBJ databases">
        <authorList>
            <person name="Pan Q."/>
            <person name="Wen M."/>
            <person name="Jouanno E."/>
            <person name="Zahm M."/>
            <person name="Klopp C."/>
            <person name="Cabau C."/>
            <person name="Louis A."/>
            <person name="Berthelot C."/>
            <person name="Parey E."/>
            <person name="Roest Crollius H."/>
            <person name="Montfort J."/>
            <person name="Robinson-Rechavi M."/>
            <person name="Bouchez O."/>
            <person name="Lampietro C."/>
            <person name="Lopez Roques C."/>
            <person name="Donnadieu C."/>
            <person name="Postlethwait J."/>
            <person name="Bobe J."/>
            <person name="Verreycken H."/>
            <person name="Guiguen Y."/>
        </authorList>
    </citation>
    <scope>NUCLEOTIDE SEQUENCE [LARGE SCALE GENOMIC DNA]</scope>
    <source>
        <strain evidence="10">Up_M1</strain>
        <tissue evidence="10">Testis</tissue>
    </source>
</reference>
<accession>A0ABD0XL44</accession>
<dbReference type="Pfam" id="PF21002">
    <property type="entry name" value="TMEM106_N"/>
    <property type="match status" value="1"/>
</dbReference>
<name>A0ABD0XL44_UMBPY</name>
<evidence type="ECO:0000259" key="8">
    <source>
        <dbReference type="Pfam" id="PF07092"/>
    </source>
</evidence>
<comment type="subcellular location">
    <subcellularLocation>
        <location evidence="1">Endomembrane system</location>
    </subcellularLocation>
</comment>
<keyword evidence="11" id="KW-1185">Reference proteome</keyword>
<keyword evidence="4 7" id="KW-1133">Transmembrane helix</keyword>
<evidence type="ECO:0000256" key="2">
    <source>
        <dbReference type="ARBA" id="ARBA00008111"/>
    </source>
</evidence>
<protein>
    <recommendedName>
        <fullName evidence="12">Transmembrane protein 106B</fullName>
    </recommendedName>
</protein>
<keyword evidence="3 7" id="KW-0812">Transmembrane</keyword>
<keyword evidence="5 7" id="KW-0472">Membrane</keyword>
<dbReference type="InterPro" id="IPR048511">
    <property type="entry name" value="TMEM106_N"/>
</dbReference>
<feature type="region of interest" description="Disordered" evidence="6">
    <location>
        <begin position="1"/>
        <end position="45"/>
    </location>
</feature>
<dbReference type="Proteomes" id="UP001557470">
    <property type="component" value="Unassembled WGS sequence"/>
</dbReference>
<feature type="transmembrane region" description="Helical" evidence="7">
    <location>
        <begin position="87"/>
        <end position="108"/>
    </location>
</feature>
<evidence type="ECO:0000256" key="4">
    <source>
        <dbReference type="ARBA" id="ARBA00022989"/>
    </source>
</evidence>
<dbReference type="Pfam" id="PF07092">
    <property type="entry name" value="TMEM106"/>
    <property type="match status" value="1"/>
</dbReference>
<evidence type="ECO:0008006" key="12">
    <source>
        <dbReference type="Google" id="ProtNLM"/>
    </source>
</evidence>